<gene>
    <name evidence="2" type="primary">EPM2AIP1_1</name>
    <name evidence="2" type="ORF">g.61150</name>
</gene>
<dbReference type="GO" id="GO:0046983">
    <property type="term" value="F:protein dimerization activity"/>
    <property type="evidence" value="ECO:0007669"/>
    <property type="project" value="InterPro"/>
</dbReference>
<sequence length="158" mass="18591">MYNEFERRFKDIQKLEPIITSMSFSFSETNSIENISTQINNLFDMESTKFESEIIKIKSTLFLKARGYETNFWSLLSEEKYPGLRNVALQLHTYFGSTYLCETAFSHMKMIKTEFRSTLSDDHLEQCLRLAVRNYSPDYDQLVNDMQCHTSTIARSTK</sequence>
<dbReference type="OrthoDB" id="1101576at2759"/>
<dbReference type="Pfam" id="PF05699">
    <property type="entry name" value="Dimer_Tnp_hAT"/>
    <property type="match status" value="1"/>
</dbReference>
<dbReference type="PANTHER" id="PTHR45913:SF21">
    <property type="entry name" value="DUF4371 DOMAIN-CONTAINING PROTEIN"/>
    <property type="match status" value="1"/>
</dbReference>
<feature type="domain" description="HAT C-terminal dimerisation" evidence="1">
    <location>
        <begin position="71"/>
        <end position="128"/>
    </location>
</feature>
<reference evidence="2" key="1">
    <citation type="submission" date="2018-04" db="EMBL/GenBank/DDBJ databases">
        <title>Transcriptome assembly of Sipha flava.</title>
        <authorList>
            <person name="Scully E.D."/>
            <person name="Geib S.M."/>
            <person name="Palmer N.A."/>
            <person name="Koch K."/>
            <person name="Bradshaw J."/>
            <person name="Heng-Moss T."/>
            <person name="Sarath G."/>
        </authorList>
    </citation>
    <scope>NUCLEOTIDE SEQUENCE</scope>
</reference>
<proteinExistence type="predicted"/>
<dbReference type="InterPro" id="IPR008906">
    <property type="entry name" value="HATC_C_dom"/>
</dbReference>
<organism evidence="2">
    <name type="scientific">Sipha flava</name>
    <name type="common">yellow sugarcane aphid</name>
    <dbReference type="NCBI Taxonomy" id="143950"/>
    <lineage>
        <taxon>Eukaryota</taxon>
        <taxon>Metazoa</taxon>
        <taxon>Ecdysozoa</taxon>
        <taxon>Arthropoda</taxon>
        <taxon>Hexapoda</taxon>
        <taxon>Insecta</taxon>
        <taxon>Pterygota</taxon>
        <taxon>Neoptera</taxon>
        <taxon>Paraneoptera</taxon>
        <taxon>Hemiptera</taxon>
        <taxon>Sternorrhyncha</taxon>
        <taxon>Aphidomorpha</taxon>
        <taxon>Aphidoidea</taxon>
        <taxon>Aphididae</taxon>
        <taxon>Sipha</taxon>
    </lineage>
</organism>
<evidence type="ECO:0000313" key="2">
    <source>
        <dbReference type="EMBL" id="MBY80993.1"/>
    </source>
</evidence>
<accession>A0A2S2QTL8</accession>
<protein>
    <submittedName>
        <fullName evidence="2">EPM2A-interacting protein 1</fullName>
    </submittedName>
</protein>
<dbReference type="AlphaFoldDB" id="A0A2S2QTL8"/>
<dbReference type="PANTHER" id="PTHR45913">
    <property type="entry name" value="EPM2A-INTERACTING PROTEIN 1"/>
    <property type="match status" value="1"/>
</dbReference>
<dbReference type="SUPFAM" id="SSF53098">
    <property type="entry name" value="Ribonuclease H-like"/>
    <property type="match status" value="1"/>
</dbReference>
<dbReference type="EMBL" id="GGMS01011790">
    <property type="protein sequence ID" value="MBY80993.1"/>
    <property type="molecule type" value="Transcribed_RNA"/>
</dbReference>
<name>A0A2S2QTL8_9HEMI</name>
<dbReference type="InterPro" id="IPR012337">
    <property type="entry name" value="RNaseH-like_sf"/>
</dbReference>
<evidence type="ECO:0000259" key="1">
    <source>
        <dbReference type="Pfam" id="PF05699"/>
    </source>
</evidence>